<keyword evidence="12 19" id="KW-0375">Hydrogen ion transport</keyword>
<feature type="domain" description="Cytochrome c" evidence="23">
    <location>
        <begin position="153"/>
        <end position="233"/>
    </location>
</feature>
<keyword evidence="8 19" id="KW-0679">Respiratory chain</keyword>
<feature type="binding site" description="axial binding residue" evidence="20">
    <location>
        <position position="170"/>
    </location>
    <ligand>
        <name>heme c</name>
        <dbReference type="ChEBI" id="CHEBI:61717"/>
        <label>1</label>
    </ligand>
    <ligandPart>
        <name>Fe</name>
        <dbReference type="ChEBI" id="CHEBI:18248"/>
    </ligandPart>
</feature>
<evidence type="ECO:0000256" key="14">
    <source>
        <dbReference type="ARBA" id="ARBA00022989"/>
    </source>
</evidence>
<keyword evidence="6 19" id="KW-0997">Cell inner membrane</keyword>
<keyword evidence="25" id="KW-1185">Reference proteome</keyword>
<dbReference type="PANTHER" id="PTHR33751">
    <property type="entry name" value="CBB3-TYPE CYTOCHROME C OXIDASE SUBUNIT FIXP"/>
    <property type="match status" value="1"/>
</dbReference>
<organism evidence="24 25">
    <name type="scientific">Ferrimonas aestuarii</name>
    <dbReference type="NCBI Taxonomy" id="2569539"/>
    <lineage>
        <taxon>Bacteria</taxon>
        <taxon>Pseudomonadati</taxon>
        <taxon>Pseudomonadota</taxon>
        <taxon>Gammaproteobacteria</taxon>
        <taxon>Alteromonadales</taxon>
        <taxon>Ferrimonadaceae</taxon>
        <taxon>Ferrimonas</taxon>
    </lineage>
</organism>
<dbReference type="InterPro" id="IPR036909">
    <property type="entry name" value="Cyt_c-like_dom_sf"/>
</dbReference>
<dbReference type="NCBIfam" id="TIGR00782">
    <property type="entry name" value="ccoP"/>
    <property type="match status" value="1"/>
</dbReference>
<feature type="binding site" description="axial binding residue" evidence="20">
    <location>
        <position position="210"/>
    </location>
    <ligand>
        <name>heme c</name>
        <dbReference type="ChEBI" id="CHEBI:61717"/>
        <label>2</label>
    </ligand>
    <ligandPart>
        <name>Fe</name>
        <dbReference type="ChEBI" id="CHEBI:18248"/>
    </ligandPart>
</feature>
<evidence type="ECO:0000256" key="1">
    <source>
        <dbReference type="ARBA" id="ARBA00004533"/>
    </source>
</evidence>
<evidence type="ECO:0000256" key="5">
    <source>
        <dbReference type="ARBA" id="ARBA00022475"/>
    </source>
</evidence>
<evidence type="ECO:0000256" key="4">
    <source>
        <dbReference type="ARBA" id="ARBA00022448"/>
    </source>
</evidence>
<dbReference type="RefSeq" id="WP_136862092.1">
    <property type="nucleotide sequence ID" value="NZ_SWCJ01000002.1"/>
</dbReference>
<evidence type="ECO:0000313" key="25">
    <source>
        <dbReference type="Proteomes" id="UP000305675"/>
    </source>
</evidence>
<evidence type="ECO:0000256" key="22">
    <source>
        <dbReference type="SAM" id="Phobius"/>
    </source>
</evidence>
<evidence type="ECO:0000256" key="9">
    <source>
        <dbReference type="ARBA" id="ARBA00022692"/>
    </source>
</evidence>
<feature type="transmembrane region" description="Helical" evidence="22">
    <location>
        <begin position="7"/>
        <end position="26"/>
    </location>
</feature>
<dbReference type="Gene3D" id="1.10.760.10">
    <property type="entry name" value="Cytochrome c-like domain"/>
    <property type="match status" value="2"/>
</dbReference>
<feature type="binding site" description="covalent" evidence="21">
    <location>
        <position position="169"/>
    </location>
    <ligand>
        <name>heme c</name>
        <dbReference type="ChEBI" id="CHEBI:61717"/>
        <label>1</label>
    </ligand>
</feature>
<dbReference type="OrthoDB" id="9811281at2"/>
<evidence type="ECO:0000256" key="6">
    <source>
        <dbReference type="ARBA" id="ARBA00022519"/>
    </source>
</evidence>
<feature type="binding site" description="axial binding residue" evidence="20">
    <location>
        <position position="298"/>
    </location>
    <ligand>
        <name>heme c</name>
        <dbReference type="ChEBI" id="CHEBI:61717"/>
        <label>1</label>
    </ligand>
    <ligandPart>
        <name>Fe</name>
        <dbReference type="ChEBI" id="CHEBI:18248"/>
    </ligandPart>
</feature>
<dbReference type="GO" id="GO:0020037">
    <property type="term" value="F:heme binding"/>
    <property type="evidence" value="ECO:0007669"/>
    <property type="project" value="InterPro"/>
</dbReference>
<comment type="caution">
    <text evidence="24">The sequence shown here is derived from an EMBL/GenBank/DDBJ whole genome shotgun (WGS) entry which is preliminary data.</text>
</comment>
<dbReference type="Proteomes" id="UP000305675">
    <property type="component" value="Unassembled WGS sequence"/>
</dbReference>
<feature type="transmembrane region" description="Helical" evidence="22">
    <location>
        <begin position="57"/>
        <end position="76"/>
    </location>
</feature>
<keyword evidence="11" id="KW-0677">Repeat</keyword>
<evidence type="ECO:0000256" key="2">
    <source>
        <dbReference type="ARBA" id="ARBA00004673"/>
    </source>
</evidence>
<gene>
    <name evidence="24" type="primary">ccoP</name>
    <name evidence="24" type="ORF">FCL42_04020</name>
</gene>
<reference evidence="24 25" key="1">
    <citation type="submission" date="2019-04" db="EMBL/GenBank/DDBJ databases">
        <authorList>
            <person name="Hwang J.C."/>
        </authorList>
    </citation>
    <scope>NUCLEOTIDE SEQUENCE [LARGE SCALE GENOMIC DNA]</scope>
    <source>
        <strain evidence="24 25">IMCC35002</strain>
    </source>
</reference>
<feature type="domain" description="Cytochrome c" evidence="23">
    <location>
        <begin position="240"/>
        <end position="321"/>
    </location>
</feature>
<comment type="function">
    <text evidence="19">C-type cytochrome. Part of the cbb3-type cytochrome c oxidase complex.</text>
</comment>
<evidence type="ECO:0000256" key="11">
    <source>
        <dbReference type="ARBA" id="ARBA00022737"/>
    </source>
</evidence>
<evidence type="ECO:0000256" key="18">
    <source>
        <dbReference type="ARBA" id="ARBA00023136"/>
    </source>
</evidence>
<keyword evidence="10 19" id="KW-0479">Metal-binding</keyword>
<evidence type="ECO:0000256" key="19">
    <source>
        <dbReference type="PIRNR" id="PIRNR000006"/>
    </source>
</evidence>
<dbReference type="Gene3D" id="6.10.280.130">
    <property type="match status" value="1"/>
</dbReference>
<dbReference type="InterPro" id="IPR032858">
    <property type="entry name" value="CcoP_N"/>
</dbReference>
<evidence type="ECO:0000256" key="13">
    <source>
        <dbReference type="ARBA" id="ARBA00022982"/>
    </source>
</evidence>
<dbReference type="GO" id="GO:0016491">
    <property type="term" value="F:oxidoreductase activity"/>
    <property type="evidence" value="ECO:0007669"/>
    <property type="project" value="UniProtKB-KW"/>
</dbReference>
<dbReference type="PRINTS" id="PR00605">
    <property type="entry name" value="CYTCHROMECIC"/>
</dbReference>
<comment type="cofactor">
    <cofactor evidence="19 21">
        <name>heme c</name>
        <dbReference type="ChEBI" id="CHEBI:61717"/>
    </cofactor>
    <text evidence="19 21">Binds 2 heme C groups per subunit.</text>
</comment>
<comment type="subunit">
    <text evidence="19">Component of the cbb3-type cytochrome c oxidase.</text>
</comment>
<keyword evidence="17 19" id="KW-0406">Ion transport</keyword>
<dbReference type="AlphaFoldDB" id="A0A4U1BQY3"/>
<evidence type="ECO:0000256" key="17">
    <source>
        <dbReference type="ARBA" id="ARBA00023065"/>
    </source>
</evidence>
<feature type="binding site" description="covalent" evidence="21">
    <location>
        <position position="256"/>
    </location>
    <ligand>
        <name>heme c</name>
        <dbReference type="ChEBI" id="CHEBI:61717"/>
        <label>2</label>
    </ligand>
</feature>
<evidence type="ECO:0000256" key="10">
    <source>
        <dbReference type="ARBA" id="ARBA00022723"/>
    </source>
</evidence>
<keyword evidence="14 22" id="KW-1133">Transmembrane helix</keyword>
<dbReference type="GO" id="GO:0005506">
    <property type="term" value="F:iron ion binding"/>
    <property type="evidence" value="ECO:0007669"/>
    <property type="project" value="InterPro"/>
</dbReference>
<dbReference type="UniPathway" id="UPA00705"/>
<keyword evidence="7 19" id="KW-0349">Heme</keyword>
<proteinExistence type="inferred from homology"/>
<keyword evidence="18 19" id="KW-0472">Membrane</keyword>
<evidence type="ECO:0000256" key="7">
    <source>
        <dbReference type="ARBA" id="ARBA00022617"/>
    </source>
</evidence>
<evidence type="ECO:0000313" key="24">
    <source>
        <dbReference type="EMBL" id="TKB57447.1"/>
    </source>
</evidence>
<dbReference type="SUPFAM" id="SSF46626">
    <property type="entry name" value="Cytochrome c"/>
    <property type="match status" value="2"/>
</dbReference>
<keyword evidence="13 19" id="KW-0249">Electron transport</keyword>
<sequence>MSDFWSIFITVITLFVIFGCLAILIWCIKDKMGVEEGEGMGHTFDGIEEVNNPLPKWWSYMFVFTIVFGLGYLAAYPGLGKWPGLLGWTSSNQSVLSLEESKEAAAEARANQAHKYVQYDQEVVAADARYGEALRKYTSQSVEDLVSMEENAEALKIGQRLFLQNCSQCHGSDAKGGKGFPNLTDDAWLYGGDPATIKLTLMNGRRGMMMPKGGLPITDEEIPAIAEYVFGLNGREHDTELAAKGQAGYMKGCFACHGMDGSGNPMLGAPNLKDDAWLYGGSRKVIAETITNGRTGVMPAWKDLLGEDKIHLITAYVYSLNQD</sequence>
<dbReference type="InterPro" id="IPR004678">
    <property type="entry name" value="Cyt_c_oxidase_cbb3_su3"/>
</dbReference>
<evidence type="ECO:0000256" key="12">
    <source>
        <dbReference type="ARBA" id="ARBA00022781"/>
    </source>
</evidence>
<dbReference type="GO" id="GO:1902600">
    <property type="term" value="P:proton transmembrane transport"/>
    <property type="evidence" value="ECO:0007669"/>
    <property type="project" value="UniProtKB-KW"/>
</dbReference>
<keyword evidence="4 19" id="KW-0813">Transport</keyword>
<dbReference type="Pfam" id="PF14715">
    <property type="entry name" value="FixP_N"/>
    <property type="match status" value="1"/>
</dbReference>
<keyword evidence="9 22" id="KW-0812">Transmembrane</keyword>
<dbReference type="PIRSF" id="PIRSF000006">
    <property type="entry name" value="Cbb3-Cox_fixP"/>
    <property type="match status" value="1"/>
</dbReference>
<evidence type="ECO:0000256" key="16">
    <source>
        <dbReference type="ARBA" id="ARBA00023004"/>
    </source>
</evidence>
<evidence type="ECO:0000256" key="8">
    <source>
        <dbReference type="ARBA" id="ARBA00022660"/>
    </source>
</evidence>
<comment type="pathway">
    <text evidence="2 19">Energy metabolism; oxidative phosphorylation.</text>
</comment>
<dbReference type="InterPro" id="IPR009056">
    <property type="entry name" value="Cyt_c-like_dom"/>
</dbReference>
<dbReference type="GO" id="GO:0005886">
    <property type="term" value="C:plasma membrane"/>
    <property type="evidence" value="ECO:0007669"/>
    <property type="project" value="UniProtKB-SubCell"/>
</dbReference>
<feature type="binding site" description="axial binding residue" evidence="20">
    <location>
        <position position="257"/>
    </location>
    <ligand>
        <name>heme c</name>
        <dbReference type="ChEBI" id="CHEBI:61717"/>
        <label>2</label>
    </ligand>
    <ligandPart>
        <name>Fe</name>
        <dbReference type="ChEBI" id="CHEBI:18248"/>
    </ligandPart>
</feature>
<evidence type="ECO:0000256" key="15">
    <source>
        <dbReference type="ARBA" id="ARBA00023002"/>
    </source>
</evidence>
<evidence type="ECO:0000259" key="23">
    <source>
        <dbReference type="PROSITE" id="PS51007"/>
    </source>
</evidence>
<dbReference type="PANTHER" id="PTHR33751:SF1">
    <property type="entry name" value="CBB3-TYPE CYTOCHROME C OXIDASE SUBUNIT FIXP"/>
    <property type="match status" value="1"/>
</dbReference>
<dbReference type="InterPro" id="IPR008168">
    <property type="entry name" value="Cyt_C_IC"/>
</dbReference>
<dbReference type="Pfam" id="PF13442">
    <property type="entry name" value="Cytochrome_CBB3"/>
    <property type="match status" value="2"/>
</dbReference>
<evidence type="ECO:0000256" key="20">
    <source>
        <dbReference type="PIRSR" id="PIRSR000006-1"/>
    </source>
</evidence>
<evidence type="ECO:0000256" key="3">
    <source>
        <dbReference type="ARBA" id="ARBA00006113"/>
    </source>
</evidence>
<dbReference type="EMBL" id="SWCJ01000002">
    <property type="protein sequence ID" value="TKB57447.1"/>
    <property type="molecule type" value="Genomic_DNA"/>
</dbReference>
<accession>A0A4U1BQY3</accession>
<feature type="binding site" description="covalent" evidence="21">
    <location>
        <position position="253"/>
    </location>
    <ligand>
        <name>heme c</name>
        <dbReference type="ChEBI" id="CHEBI:61717"/>
        <label>2</label>
    </ligand>
</feature>
<comment type="subcellular location">
    <subcellularLocation>
        <location evidence="1 19">Cell inner membrane</location>
    </subcellularLocation>
</comment>
<keyword evidence="5 19" id="KW-1003">Cell membrane</keyword>
<name>A0A4U1BQY3_9GAMM</name>
<protein>
    <recommendedName>
        <fullName evidence="19">Cbb3-type cytochrome c oxidase subunit</fullName>
    </recommendedName>
</protein>
<keyword evidence="15 19" id="KW-0560">Oxidoreductase</keyword>
<evidence type="ECO:0000256" key="21">
    <source>
        <dbReference type="PIRSR" id="PIRSR000006-2"/>
    </source>
</evidence>
<keyword evidence="16 19" id="KW-0408">Iron</keyword>
<comment type="similarity">
    <text evidence="3 19">Belongs to the CcoP / FixP family.</text>
</comment>
<dbReference type="InterPro" id="IPR038414">
    <property type="entry name" value="CcoP_N_sf"/>
</dbReference>
<dbReference type="PROSITE" id="PS51007">
    <property type="entry name" value="CYTC"/>
    <property type="match status" value="2"/>
</dbReference>
<dbReference type="GO" id="GO:0009055">
    <property type="term" value="F:electron transfer activity"/>
    <property type="evidence" value="ECO:0007669"/>
    <property type="project" value="InterPro"/>
</dbReference>
<dbReference type="GO" id="GO:0006119">
    <property type="term" value="P:oxidative phosphorylation"/>
    <property type="evidence" value="ECO:0007669"/>
    <property type="project" value="UniProtKB-UniPathway"/>
</dbReference>
<dbReference type="InterPro" id="IPR050597">
    <property type="entry name" value="Cytochrome_c_Oxidase_Subunit"/>
</dbReference>
<feature type="binding site" description="covalent" evidence="21">
    <location>
        <position position="166"/>
    </location>
    <ligand>
        <name>heme c</name>
        <dbReference type="ChEBI" id="CHEBI:61717"/>
        <label>1</label>
    </ligand>
</feature>